<dbReference type="Proteomes" id="UP000183832">
    <property type="component" value="Unassembled WGS sequence"/>
</dbReference>
<dbReference type="Pfam" id="PF01920">
    <property type="entry name" value="Prefoldin_2"/>
    <property type="match status" value="1"/>
</dbReference>
<dbReference type="AlphaFoldDB" id="A0A1J1ILW1"/>
<dbReference type="STRING" id="568069.A0A1J1ILW1"/>
<evidence type="ECO:0000256" key="2">
    <source>
        <dbReference type="ARBA" id="ARBA00011695"/>
    </source>
</evidence>
<organism evidence="4 5">
    <name type="scientific">Clunio marinus</name>
    <dbReference type="NCBI Taxonomy" id="568069"/>
    <lineage>
        <taxon>Eukaryota</taxon>
        <taxon>Metazoa</taxon>
        <taxon>Ecdysozoa</taxon>
        <taxon>Arthropoda</taxon>
        <taxon>Hexapoda</taxon>
        <taxon>Insecta</taxon>
        <taxon>Pterygota</taxon>
        <taxon>Neoptera</taxon>
        <taxon>Endopterygota</taxon>
        <taxon>Diptera</taxon>
        <taxon>Nematocera</taxon>
        <taxon>Chironomoidea</taxon>
        <taxon>Chironomidae</taxon>
        <taxon>Clunio</taxon>
    </lineage>
</organism>
<dbReference type="PANTHER" id="PTHR20903">
    <property type="entry name" value="PREFOLDIN SUBUNIT 1-RELATED"/>
    <property type="match status" value="1"/>
</dbReference>
<proteinExistence type="inferred from homology"/>
<gene>
    <name evidence="4" type="primary">putative Prefoldin subunit 1</name>
    <name evidence="4" type="ORF">CLUMA_CG013994</name>
</gene>
<dbReference type="GO" id="GO:0044183">
    <property type="term" value="F:protein folding chaperone"/>
    <property type="evidence" value="ECO:0007669"/>
    <property type="project" value="TreeGrafter"/>
</dbReference>
<dbReference type="GO" id="GO:0051082">
    <property type="term" value="F:unfolded protein binding"/>
    <property type="evidence" value="ECO:0007669"/>
    <property type="project" value="InterPro"/>
</dbReference>
<evidence type="ECO:0000313" key="4">
    <source>
        <dbReference type="EMBL" id="CRL00738.1"/>
    </source>
</evidence>
<dbReference type="InterPro" id="IPR009053">
    <property type="entry name" value="Prefoldin"/>
</dbReference>
<dbReference type="GO" id="GO:0005737">
    <property type="term" value="C:cytoplasm"/>
    <property type="evidence" value="ECO:0007669"/>
    <property type="project" value="TreeGrafter"/>
</dbReference>
<name>A0A1J1ILW1_9DIPT</name>
<protein>
    <submittedName>
        <fullName evidence="4">CLUMA_CG013994, isoform A</fullName>
    </submittedName>
</protein>
<evidence type="ECO:0000256" key="1">
    <source>
        <dbReference type="ARBA" id="ARBA00008045"/>
    </source>
</evidence>
<keyword evidence="3" id="KW-0143">Chaperone</keyword>
<evidence type="ECO:0000313" key="5">
    <source>
        <dbReference type="Proteomes" id="UP000183832"/>
    </source>
</evidence>
<comment type="similarity">
    <text evidence="1">Belongs to the prefoldin subunit beta family.</text>
</comment>
<keyword evidence="5" id="KW-1185">Reference proteome</keyword>
<evidence type="ECO:0000256" key="3">
    <source>
        <dbReference type="ARBA" id="ARBA00023186"/>
    </source>
</evidence>
<dbReference type="GO" id="GO:0016272">
    <property type="term" value="C:prefoldin complex"/>
    <property type="evidence" value="ECO:0007669"/>
    <property type="project" value="InterPro"/>
</dbReference>
<dbReference type="EMBL" id="CVRI01000054">
    <property type="protein sequence ID" value="CRL00738.1"/>
    <property type="molecule type" value="Genomic_DNA"/>
</dbReference>
<reference evidence="4 5" key="1">
    <citation type="submission" date="2015-04" db="EMBL/GenBank/DDBJ databases">
        <authorList>
            <person name="Syromyatnikov M.Y."/>
            <person name="Popov V.N."/>
        </authorList>
    </citation>
    <scope>NUCLEOTIDE SEQUENCE [LARGE SCALE GENOMIC DNA]</scope>
</reference>
<dbReference type="Gene3D" id="1.10.287.370">
    <property type="match status" value="1"/>
</dbReference>
<comment type="subunit">
    <text evidence="2">Heterohexamer of two PFD-alpha type and four PFD-beta type subunits.</text>
</comment>
<dbReference type="OrthoDB" id="5242628at2759"/>
<dbReference type="SUPFAM" id="SSF46579">
    <property type="entry name" value="Prefoldin"/>
    <property type="match status" value="1"/>
</dbReference>
<dbReference type="PANTHER" id="PTHR20903:SF0">
    <property type="entry name" value="PREFOLDIN SUBUNIT 1"/>
    <property type="match status" value="1"/>
</dbReference>
<dbReference type="InterPro" id="IPR002777">
    <property type="entry name" value="PFD_beta-like"/>
</dbReference>
<sequence length="120" mass="13952">MDMELKKAFTEMQVNKIETTKKIRILDVQIDTLKKQKQRFELTSKEVDNLQGNAKVYAAVGRMFVTSTTDEIKTDLKQKQEKVEKVVESCDKSKTVLIQNLQDQEKSLRELVDTKKKESK</sequence>
<accession>A0A1J1ILW1</accession>